<evidence type="ECO:0000313" key="6">
    <source>
        <dbReference type="EMBL" id="MBK7271860.1"/>
    </source>
</evidence>
<reference evidence="6 8" key="1">
    <citation type="submission" date="2020-10" db="EMBL/GenBank/DDBJ databases">
        <title>Connecting structure to function with the recovery of over 1000 high-quality activated sludge metagenome-assembled genomes encoding full-length rRNA genes using long-read sequencing.</title>
        <authorList>
            <person name="Singleton C.M."/>
            <person name="Petriglieri F."/>
            <person name="Kristensen J.M."/>
            <person name="Kirkegaard R.H."/>
            <person name="Michaelsen T.Y."/>
            <person name="Andersen M.H."/>
            <person name="Karst S.M."/>
            <person name="Dueholm M.S."/>
            <person name="Nielsen P.H."/>
            <person name="Albertsen M."/>
        </authorList>
    </citation>
    <scope>NUCLEOTIDE SEQUENCE [LARGE SCALE GENOMIC DNA]</scope>
    <source>
        <strain evidence="6">Ega_18-Q3-R5-49_MAXAC.001</strain>
        <strain evidence="7">Ribe_18-Q3-R11-54_MAXAC.001</strain>
    </source>
</reference>
<evidence type="ECO:0000313" key="8">
    <source>
        <dbReference type="Proteomes" id="UP000726105"/>
    </source>
</evidence>
<feature type="domain" description="Glycosyltransferase subfamily 4-like N-terminal" evidence="5">
    <location>
        <begin position="31"/>
        <end position="195"/>
    </location>
</feature>
<evidence type="ECO:0000256" key="1">
    <source>
        <dbReference type="ARBA" id="ARBA00021292"/>
    </source>
</evidence>
<dbReference type="InterPro" id="IPR001296">
    <property type="entry name" value="Glyco_trans_1"/>
</dbReference>
<dbReference type="Gene3D" id="3.40.50.2000">
    <property type="entry name" value="Glycogen Phosphorylase B"/>
    <property type="match status" value="2"/>
</dbReference>
<feature type="domain" description="Glycosyl transferase family 1" evidence="4">
    <location>
        <begin position="223"/>
        <end position="346"/>
    </location>
</feature>
<keyword evidence="2" id="KW-0328">Glycosyltransferase</keyword>
<sequence length="384" mass="41201">MSAVVNTVVASRDSRRRPPVAIAHDYLTQRGGAERVVLAMLTAFPDATVYTTLYDPAGTYPEFAEARIVTSPLDRIGALRRHHRAALPLLAWGTGRLHPDADIVVVSSSGWAHGVRSTGRRIVYCHAPARWLYQTEAYLGAAGRWAPARLGLATLRPALLRWDRRAARSADRYLANSRVVRDRVRAAYGIDATVLPAPHAVGTEGQREPVATLTDWAEGGFHLIVSRLLPYKNVDVVAAAFAGMPSRRLVVVGDGPGRAALARDLPGNVRLVSGLRDAQLRWVYAQARALVAPSLEDYGLTPLEAAAFGVPTLALEAGGYLDTVAPGVSGLFFPEPTPAAVAEAVEAGERHTWSAEAIRAHAALFSAEVFVAALRAHVDALRST</sequence>
<dbReference type="Proteomes" id="UP000726105">
    <property type="component" value="Unassembled WGS sequence"/>
</dbReference>
<name>A0A935IGX2_9MICO</name>
<dbReference type="PANTHER" id="PTHR45947">
    <property type="entry name" value="SULFOQUINOVOSYL TRANSFERASE SQD2"/>
    <property type="match status" value="1"/>
</dbReference>
<organism evidence="6 8">
    <name type="scientific">Candidatus Phosphoribacter hodrii</name>
    <dbReference type="NCBI Taxonomy" id="2953743"/>
    <lineage>
        <taxon>Bacteria</taxon>
        <taxon>Bacillati</taxon>
        <taxon>Actinomycetota</taxon>
        <taxon>Actinomycetes</taxon>
        <taxon>Micrococcales</taxon>
        <taxon>Dermatophilaceae</taxon>
        <taxon>Candidatus Phosphoribacter</taxon>
    </lineage>
</organism>
<evidence type="ECO:0000313" key="7">
    <source>
        <dbReference type="EMBL" id="MBL0005050.1"/>
    </source>
</evidence>
<dbReference type="InterPro" id="IPR050194">
    <property type="entry name" value="Glycosyltransferase_grp1"/>
</dbReference>
<dbReference type="GO" id="GO:0016757">
    <property type="term" value="F:glycosyltransferase activity"/>
    <property type="evidence" value="ECO:0007669"/>
    <property type="project" value="UniProtKB-KW"/>
</dbReference>
<dbReference type="EMBL" id="JADJIB010000001">
    <property type="protein sequence ID" value="MBK7271860.1"/>
    <property type="molecule type" value="Genomic_DNA"/>
</dbReference>
<proteinExistence type="predicted"/>
<evidence type="ECO:0000256" key="2">
    <source>
        <dbReference type="ARBA" id="ARBA00022676"/>
    </source>
</evidence>
<dbReference type="GO" id="GO:1901137">
    <property type="term" value="P:carbohydrate derivative biosynthetic process"/>
    <property type="evidence" value="ECO:0007669"/>
    <property type="project" value="UniProtKB-ARBA"/>
</dbReference>
<dbReference type="Pfam" id="PF00534">
    <property type="entry name" value="Glycos_transf_1"/>
    <property type="match status" value="1"/>
</dbReference>
<dbReference type="Proteomes" id="UP000886632">
    <property type="component" value="Unassembled WGS sequence"/>
</dbReference>
<dbReference type="AlphaFoldDB" id="A0A935IGX2"/>
<evidence type="ECO:0000256" key="3">
    <source>
        <dbReference type="ARBA" id="ARBA00022679"/>
    </source>
</evidence>
<dbReference type="Pfam" id="PF13439">
    <property type="entry name" value="Glyco_transf_4"/>
    <property type="match status" value="1"/>
</dbReference>
<dbReference type="SUPFAM" id="SSF53756">
    <property type="entry name" value="UDP-Glycosyltransferase/glycogen phosphorylase"/>
    <property type="match status" value="1"/>
</dbReference>
<accession>A0A935IGX2</accession>
<protein>
    <recommendedName>
        <fullName evidence="1">D-inositol 3-phosphate glycosyltransferase</fullName>
    </recommendedName>
</protein>
<dbReference type="InterPro" id="IPR028098">
    <property type="entry name" value="Glyco_trans_4-like_N"/>
</dbReference>
<comment type="caution">
    <text evidence="6">The sequence shown here is derived from an EMBL/GenBank/DDBJ whole genome shotgun (WGS) entry which is preliminary data.</text>
</comment>
<gene>
    <name evidence="6" type="ORF">IPI13_01365</name>
    <name evidence="7" type="ORF">IPP00_14105</name>
</gene>
<keyword evidence="3" id="KW-0808">Transferase</keyword>
<dbReference type="EMBL" id="JADKGK010000024">
    <property type="protein sequence ID" value="MBL0005050.1"/>
    <property type="molecule type" value="Genomic_DNA"/>
</dbReference>
<dbReference type="PANTHER" id="PTHR45947:SF3">
    <property type="entry name" value="SULFOQUINOVOSYL TRANSFERASE SQD2"/>
    <property type="match status" value="1"/>
</dbReference>
<evidence type="ECO:0000259" key="5">
    <source>
        <dbReference type="Pfam" id="PF13439"/>
    </source>
</evidence>
<evidence type="ECO:0000259" key="4">
    <source>
        <dbReference type="Pfam" id="PF00534"/>
    </source>
</evidence>